<feature type="compositionally biased region" description="Basic and acidic residues" evidence="2">
    <location>
        <begin position="310"/>
        <end position="326"/>
    </location>
</feature>
<feature type="compositionally biased region" description="Basic and acidic residues" evidence="2">
    <location>
        <begin position="274"/>
        <end position="283"/>
    </location>
</feature>
<evidence type="ECO:0000256" key="1">
    <source>
        <dbReference type="ARBA" id="ARBA00009207"/>
    </source>
</evidence>
<dbReference type="PANTHER" id="PTHR16487">
    <property type="entry name" value="PPP4R2-RELATED PROTEIN"/>
    <property type="match status" value="1"/>
</dbReference>
<feature type="compositionally biased region" description="Low complexity" evidence="2">
    <location>
        <begin position="501"/>
        <end position="515"/>
    </location>
</feature>
<feature type="compositionally biased region" description="Basic and acidic residues" evidence="2">
    <location>
        <begin position="397"/>
        <end position="407"/>
    </location>
</feature>
<dbReference type="GO" id="GO:0005737">
    <property type="term" value="C:cytoplasm"/>
    <property type="evidence" value="ECO:0007669"/>
    <property type="project" value="TreeGrafter"/>
</dbReference>
<feature type="compositionally biased region" description="Polar residues" evidence="2">
    <location>
        <begin position="470"/>
        <end position="481"/>
    </location>
</feature>
<feature type="region of interest" description="Disordered" evidence="2">
    <location>
        <begin position="163"/>
        <end position="537"/>
    </location>
</feature>
<dbReference type="Proteomes" id="UP001186944">
    <property type="component" value="Unassembled WGS sequence"/>
</dbReference>
<protein>
    <submittedName>
        <fullName evidence="3">Uncharacterized protein</fullName>
    </submittedName>
</protein>
<comment type="similarity">
    <text evidence="1">Belongs to the PPP4R2 family.</text>
</comment>
<feature type="compositionally biased region" description="Polar residues" evidence="2">
    <location>
        <begin position="516"/>
        <end position="529"/>
    </location>
</feature>
<feature type="compositionally biased region" description="Polar residues" evidence="2">
    <location>
        <begin position="198"/>
        <end position="217"/>
    </location>
</feature>
<comment type="caution">
    <text evidence="3">The sequence shown here is derived from an EMBL/GenBank/DDBJ whole genome shotgun (WGS) entry which is preliminary data.</text>
</comment>
<dbReference type="GO" id="GO:0005634">
    <property type="term" value="C:nucleus"/>
    <property type="evidence" value="ECO:0007669"/>
    <property type="project" value="TreeGrafter"/>
</dbReference>
<dbReference type="GO" id="GO:0019888">
    <property type="term" value="F:protein phosphatase regulator activity"/>
    <property type="evidence" value="ECO:0007669"/>
    <property type="project" value="InterPro"/>
</dbReference>
<feature type="compositionally biased region" description="Basic and acidic residues" evidence="2">
    <location>
        <begin position="423"/>
        <end position="439"/>
    </location>
</feature>
<name>A0AA88YGC8_PINIB</name>
<organism evidence="3 4">
    <name type="scientific">Pinctada imbricata</name>
    <name type="common">Atlantic pearl-oyster</name>
    <name type="synonym">Pinctada martensii</name>
    <dbReference type="NCBI Taxonomy" id="66713"/>
    <lineage>
        <taxon>Eukaryota</taxon>
        <taxon>Metazoa</taxon>
        <taxon>Spiralia</taxon>
        <taxon>Lophotrochozoa</taxon>
        <taxon>Mollusca</taxon>
        <taxon>Bivalvia</taxon>
        <taxon>Autobranchia</taxon>
        <taxon>Pteriomorphia</taxon>
        <taxon>Pterioida</taxon>
        <taxon>Pterioidea</taxon>
        <taxon>Pteriidae</taxon>
        <taxon>Pinctada</taxon>
    </lineage>
</organism>
<sequence>MTDKVIPKCRYDSYEACFAGFEKKPSTDDIPPILERYLSRVADTGETLFPWQRIKPLFLNKLDQVTTKFPVEHISPSPNVENVQTDVLKSRIVKALEEFTGAPFTIQRLSEMLVDPYRHYRRIDKYLRGVEKNVQVISTVDPFGKKIISEARALVNGLDSPSNGNDALPASQPKLPVYTTFPTPQQTNWPTDSWAGVQPSSDNNVKNNTQENQSSQDNADEPVRKCPKILESLISESEESLPSEKEEKLSPSATQDHNSDSDSDLSSQESIDSDAERPSEESHSGTVQSNSNSGSQDFHGGIESATVSSSDEKVEKEVQNEDKKAELSSSSDSASSESPNSSVVVSSTEKEKDQETNPTPDTASVTEAAEQKGSDVLDSCVTSQSTEQDVDLSSTTEKCEDSSESVKTDTVVVTESDSVDNDNNVKDEPVSGSDAKSDDTSSENTSSGDVEMTKNCESTVTTTDEIRTAPQDNVNNSSTEAEPSEAPVSVPKEEEMHVDSDSSSSVVASNSCDNSQSEVKSSDVTSSEGAETPMEED</sequence>
<accession>A0AA88YGC8</accession>
<feature type="compositionally biased region" description="Polar residues" evidence="2">
    <location>
        <begin position="356"/>
        <end position="365"/>
    </location>
</feature>
<dbReference type="PANTHER" id="PTHR16487:SF0">
    <property type="entry name" value="PROTEIN PHOSPHATASE 4 REGULATORY SUBUNIT 2-RELATED"/>
    <property type="match status" value="1"/>
</dbReference>
<keyword evidence="4" id="KW-1185">Reference proteome</keyword>
<evidence type="ECO:0000313" key="4">
    <source>
        <dbReference type="Proteomes" id="UP001186944"/>
    </source>
</evidence>
<dbReference type="Pfam" id="PF09184">
    <property type="entry name" value="PPP4R2"/>
    <property type="match status" value="1"/>
</dbReference>
<gene>
    <name evidence="3" type="ORF">FSP39_000327</name>
</gene>
<feature type="compositionally biased region" description="Polar residues" evidence="2">
    <location>
        <begin position="380"/>
        <end position="396"/>
    </location>
</feature>
<feature type="compositionally biased region" description="Basic and acidic residues" evidence="2">
    <location>
        <begin position="491"/>
        <end position="500"/>
    </location>
</feature>
<evidence type="ECO:0000256" key="2">
    <source>
        <dbReference type="SAM" id="MobiDB-lite"/>
    </source>
</evidence>
<dbReference type="GO" id="GO:0030289">
    <property type="term" value="C:protein phosphatase 4 complex"/>
    <property type="evidence" value="ECO:0007669"/>
    <property type="project" value="InterPro"/>
</dbReference>
<dbReference type="AlphaFoldDB" id="A0AA88YGC8"/>
<feature type="compositionally biased region" description="Low complexity" evidence="2">
    <location>
        <begin position="328"/>
        <end position="347"/>
    </location>
</feature>
<proteinExistence type="inferred from homology"/>
<evidence type="ECO:0000313" key="3">
    <source>
        <dbReference type="EMBL" id="KAK3101022.1"/>
    </source>
</evidence>
<dbReference type="InterPro" id="IPR015267">
    <property type="entry name" value="PPP4R2"/>
</dbReference>
<reference evidence="3" key="1">
    <citation type="submission" date="2019-08" db="EMBL/GenBank/DDBJ databases">
        <title>The improved chromosome-level genome for the pearl oyster Pinctada fucata martensii using PacBio sequencing and Hi-C.</title>
        <authorList>
            <person name="Zheng Z."/>
        </authorList>
    </citation>
    <scope>NUCLEOTIDE SEQUENCE</scope>
    <source>
        <strain evidence="3">ZZ-2019</strain>
        <tissue evidence="3">Adductor muscle</tissue>
    </source>
</reference>
<feature type="compositionally biased region" description="Polar residues" evidence="2">
    <location>
        <begin position="284"/>
        <end position="296"/>
    </location>
</feature>
<dbReference type="EMBL" id="VSWD01000005">
    <property type="protein sequence ID" value="KAK3101022.1"/>
    <property type="molecule type" value="Genomic_DNA"/>
</dbReference>
<feature type="compositionally biased region" description="Polar residues" evidence="2">
    <location>
        <begin position="180"/>
        <end position="191"/>
    </location>
</feature>